<dbReference type="Proteomes" id="UP000324354">
    <property type="component" value="Chromosome"/>
</dbReference>
<organism evidence="2 3">
    <name type="scientific">Pyrococcus furiosus (strain ATCC 43587 / DSM 3638 / JCM 8422 / Vc1)</name>
    <dbReference type="NCBI Taxonomy" id="186497"/>
    <lineage>
        <taxon>Archaea</taxon>
        <taxon>Methanobacteriati</taxon>
        <taxon>Methanobacteriota</taxon>
        <taxon>Thermococci</taxon>
        <taxon>Thermococcales</taxon>
        <taxon>Thermococcaceae</taxon>
        <taxon>Pyrococcus</taxon>
    </lineage>
</organism>
<name>A0A5C0XPJ3_PYRFU</name>
<feature type="domain" description="DUF4143" evidence="1">
    <location>
        <begin position="14"/>
        <end position="66"/>
    </location>
</feature>
<protein>
    <submittedName>
        <fullName evidence="2">DUF4143 domain-containing protein</fullName>
    </submittedName>
</protein>
<evidence type="ECO:0000259" key="1">
    <source>
        <dbReference type="Pfam" id="PF13635"/>
    </source>
</evidence>
<gene>
    <name evidence="2" type="ORF">PFDSM3638_04795</name>
</gene>
<dbReference type="PANTHER" id="PTHR33295:SF8">
    <property type="entry name" value="AAA+ ATPASE DOMAIN-CONTAINING PROTEIN"/>
    <property type="match status" value="1"/>
</dbReference>
<dbReference type="EMBL" id="CP023154">
    <property type="protein sequence ID" value="QEK78622.1"/>
    <property type="molecule type" value="Genomic_DNA"/>
</dbReference>
<dbReference type="PANTHER" id="PTHR33295">
    <property type="entry name" value="ATPASE"/>
    <property type="match status" value="1"/>
</dbReference>
<dbReference type="Pfam" id="PF13635">
    <property type="entry name" value="DUF4143"/>
    <property type="match status" value="1"/>
</dbReference>
<dbReference type="AlphaFoldDB" id="A0A5C0XPJ3"/>
<reference evidence="2 3" key="1">
    <citation type="submission" date="2017-08" db="EMBL/GenBank/DDBJ databases">
        <title>Resequencing and Reannotation of the genome of Pyrococcus furiosus type strain DSM3638.</title>
        <authorList>
            <person name="Reichelt R.M."/>
            <person name="Bunk B."/>
        </authorList>
    </citation>
    <scope>NUCLEOTIDE SEQUENCE [LARGE SCALE GENOMIC DNA]</scope>
    <source>
        <strain evidence="2 3">DSM 3638</strain>
    </source>
</reference>
<evidence type="ECO:0000313" key="2">
    <source>
        <dbReference type="EMBL" id="QEK78622.1"/>
    </source>
</evidence>
<evidence type="ECO:0000313" key="3">
    <source>
        <dbReference type="Proteomes" id="UP000324354"/>
    </source>
</evidence>
<dbReference type="OrthoDB" id="371918at2157"/>
<proteinExistence type="predicted"/>
<dbReference type="InterPro" id="IPR025420">
    <property type="entry name" value="DUF4143"/>
</dbReference>
<accession>A0A5C0XPJ3</accession>
<sequence length="124" mass="14665">MLTLTFLHNDGVKDTGHRIENIVALELLRRKYYQEPRLEIRYWMDSKGEVDFVVLTGFEVKELIQVSYSIDDIETKQREVGALLRASRLLKCNNLTVVTWDYEGTEVYKGKRVRFVPLWKWLLG</sequence>